<feature type="compositionally biased region" description="Basic residues" evidence="1">
    <location>
        <begin position="102"/>
        <end position="113"/>
    </location>
</feature>
<dbReference type="NCBIfam" id="NF006718">
    <property type="entry name" value="PRK09256.1"/>
    <property type="match status" value="1"/>
</dbReference>
<feature type="region of interest" description="Disordered" evidence="1">
    <location>
        <begin position="101"/>
        <end position="139"/>
    </location>
</feature>
<dbReference type="Pfam" id="PF00472">
    <property type="entry name" value="RF-1"/>
    <property type="match status" value="1"/>
</dbReference>
<sequence>MVEIHDQLTIPDEEISFEFSRSGGPGGQNVNKVNTKATLLFDVSASPSLTEEERSRIMSSLRTRITKAGVLRVSSQRHRTQRANREAALERFSELLREALRTRRPRRKTRVPRAVKERRIKEKKRRGELKRRRGAADDW</sequence>
<dbReference type="GO" id="GO:0072344">
    <property type="term" value="P:rescue of stalled ribosome"/>
    <property type="evidence" value="ECO:0007669"/>
    <property type="project" value="TreeGrafter"/>
</dbReference>
<gene>
    <name evidence="3" type="ORF">ENO08_05605</name>
</gene>
<evidence type="ECO:0000256" key="1">
    <source>
        <dbReference type="SAM" id="MobiDB-lite"/>
    </source>
</evidence>
<dbReference type="InterPro" id="IPR000352">
    <property type="entry name" value="Pep_chain_release_fac_I"/>
</dbReference>
<dbReference type="Proteomes" id="UP000886069">
    <property type="component" value="Unassembled WGS sequence"/>
</dbReference>
<dbReference type="GO" id="GO:0003747">
    <property type="term" value="F:translation release factor activity"/>
    <property type="evidence" value="ECO:0007669"/>
    <property type="project" value="InterPro"/>
</dbReference>
<protein>
    <submittedName>
        <fullName evidence="3">Aminoacyl-tRNA hydrolase</fullName>
        <ecNumber evidence="3">3.1.1.29</ecNumber>
    </submittedName>
</protein>
<comment type="caution">
    <text evidence="3">The sequence shown here is derived from an EMBL/GenBank/DDBJ whole genome shotgun (WGS) entry which is preliminary data.</text>
</comment>
<feature type="compositionally biased region" description="Basic residues" evidence="1">
    <location>
        <begin position="121"/>
        <end position="133"/>
    </location>
</feature>
<organism evidence="3">
    <name type="scientific">Eiseniibacteriota bacterium</name>
    <dbReference type="NCBI Taxonomy" id="2212470"/>
    <lineage>
        <taxon>Bacteria</taxon>
        <taxon>Candidatus Eiseniibacteriota</taxon>
    </lineage>
</organism>
<dbReference type="GO" id="GO:0043022">
    <property type="term" value="F:ribosome binding"/>
    <property type="evidence" value="ECO:0007669"/>
    <property type="project" value="TreeGrafter"/>
</dbReference>
<dbReference type="Gene3D" id="3.30.160.20">
    <property type="match status" value="1"/>
</dbReference>
<dbReference type="EC" id="3.1.1.29" evidence="3"/>
<dbReference type="SUPFAM" id="SSF110916">
    <property type="entry name" value="Peptidyl-tRNA hydrolase domain-like"/>
    <property type="match status" value="1"/>
</dbReference>
<dbReference type="EMBL" id="DSEC01000395">
    <property type="protein sequence ID" value="HER43916.1"/>
    <property type="molecule type" value="Genomic_DNA"/>
</dbReference>
<evidence type="ECO:0000259" key="2">
    <source>
        <dbReference type="Pfam" id="PF00472"/>
    </source>
</evidence>
<evidence type="ECO:0000313" key="3">
    <source>
        <dbReference type="EMBL" id="HER43916.1"/>
    </source>
</evidence>
<feature type="domain" description="Prokaryotic-type class I peptide chain release factors" evidence="2">
    <location>
        <begin position="8"/>
        <end position="131"/>
    </location>
</feature>
<dbReference type="AlphaFoldDB" id="A0A7V2AV87"/>
<proteinExistence type="predicted"/>
<accession>A0A7V2AV87</accession>
<name>A0A7V2AV87_UNCEI</name>
<dbReference type="GO" id="GO:0004045">
    <property type="term" value="F:peptidyl-tRNA hydrolase activity"/>
    <property type="evidence" value="ECO:0007669"/>
    <property type="project" value="UniProtKB-EC"/>
</dbReference>
<reference evidence="3" key="1">
    <citation type="journal article" date="2020" name="mSystems">
        <title>Genome- and Community-Level Interaction Insights into Carbon Utilization and Element Cycling Functions of Hydrothermarchaeota in Hydrothermal Sediment.</title>
        <authorList>
            <person name="Zhou Z."/>
            <person name="Liu Y."/>
            <person name="Xu W."/>
            <person name="Pan J."/>
            <person name="Luo Z.H."/>
            <person name="Li M."/>
        </authorList>
    </citation>
    <scope>NUCLEOTIDE SEQUENCE [LARGE SCALE GENOMIC DNA]</scope>
    <source>
        <strain evidence="3">SpSt-1233</strain>
    </source>
</reference>
<keyword evidence="3" id="KW-0378">Hydrolase</keyword>
<dbReference type="PANTHER" id="PTHR47814">
    <property type="entry name" value="PEPTIDYL-TRNA HYDROLASE ARFB"/>
    <property type="match status" value="1"/>
</dbReference>
<dbReference type="PANTHER" id="PTHR47814:SF1">
    <property type="entry name" value="PEPTIDYL-TRNA HYDROLASE ARFB"/>
    <property type="match status" value="1"/>
</dbReference>